<dbReference type="Pfam" id="PF01075">
    <property type="entry name" value="Glyco_transf_9"/>
    <property type="match status" value="1"/>
</dbReference>
<dbReference type="PANTHER" id="PTHR30160:SF1">
    <property type="entry name" value="LIPOPOLYSACCHARIDE 1,2-N-ACETYLGLUCOSAMINETRANSFERASE-RELATED"/>
    <property type="match status" value="1"/>
</dbReference>
<organism evidence="3 4">
    <name type="scientific">Ectothiorhodospira mobilis</name>
    <dbReference type="NCBI Taxonomy" id="195064"/>
    <lineage>
        <taxon>Bacteria</taxon>
        <taxon>Pseudomonadati</taxon>
        <taxon>Pseudomonadota</taxon>
        <taxon>Gammaproteobacteria</taxon>
        <taxon>Chromatiales</taxon>
        <taxon>Ectothiorhodospiraceae</taxon>
        <taxon>Ectothiorhodospira</taxon>
    </lineage>
</organism>
<evidence type="ECO:0000313" key="3">
    <source>
        <dbReference type="EMBL" id="SFM48717.1"/>
    </source>
</evidence>
<dbReference type="GO" id="GO:0005829">
    <property type="term" value="C:cytosol"/>
    <property type="evidence" value="ECO:0007669"/>
    <property type="project" value="TreeGrafter"/>
</dbReference>
<sequence length="348" mass="38487">MKIIVIRLSAIGDIVMASPLVAALRRRYPRAHIAWLVQPESRDLLVDHPQLDEVIVWPRNEWRQLLAERRYRELAGRLRAFRRELREHGFDLAIDLQGLMKSGWLAWLSGAPERVGLGSREGSRWLMTQVVERGGQAEWIGSEYRYLAEALALPVADFRMEVGIGAEAERSAGALLEAHVGQRSYAVGCPFTTRPQKHWVETAWADLARALYARHGLPLVLLGGPGDRAAAQRIAARAGEAVEDLVGRTSLTQAAAVIRGARLLVGVDTGLTHMGPAFDVPTVALFGSTCPYLETGRENTTVIYHDLPCAPCRRNPVCHGRFDCMTGITPEEVLQRVAQVMPHGEEST</sequence>
<accession>A0A1I4R8Z2</accession>
<dbReference type="GO" id="GO:0008713">
    <property type="term" value="F:ADP-heptose-lipopolysaccharide heptosyltransferase activity"/>
    <property type="evidence" value="ECO:0007669"/>
    <property type="project" value="TreeGrafter"/>
</dbReference>
<evidence type="ECO:0000256" key="1">
    <source>
        <dbReference type="ARBA" id="ARBA00022676"/>
    </source>
</evidence>
<dbReference type="PANTHER" id="PTHR30160">
    <property type="entry name" value="TETRAACYLDISACCHARIDE 4'-KINASE-RELATED"/>
    <property type="match status" value="1"/>
</dbReference>
<keyword evidence="2 3" id="KW-0808">Transferase</keyword>
<gene>
    <name evidence="3" type="ORF">SAMN05421721_1073</name>
</gene>
<dbReference type="Gene3D" id="3.40.50.2000">
    <property type="entry name" value="Glycogen Phosphorylase B"/>
    <property type="match status" value="2"/>
</dbReference>
<dbReference type="AlphaFoldDB" id="A0A1I4R8Z2"/>
<dbReference type="STRING" id="195064.SAMN05421721_1073"/>
<reference evidence="3 4" key="1">
    <citation type="submission" date="2016-10" db="EMBL/GenBank/DDBJ databases">
        <authorList>
            <person name="de Groot N.N."/>
        </authorList>
    </citation>
    <scope>NUCLEOTIDE SEQUENCE [LARGE SCALE GENOMIC DNA]</scope>
    <source>
        <strain evidence="3 4">DSM 4180</strain>
    </source>
</reference>
<evidence type="ECO:0000256" key="2">
    <source>
        <dbReference type="ARBA" id="ARBA00022679"/>
    </source>
</evidence>
<dbReference type="EMBL" id="FOUO01000007">
    <property type="protein sequence ID" value="SFM48717.1"/>
    <property type="molecule type" value="Genomic_DNA"/>
</dbReference>
<dbReference type="GO" id="GO:0009244">
    <property type="term" value="P:lipopolysaccharide core region biosynthetic process"/>
    <property type="evidence" value="ECO:0007669"/>
    <property type="project" value="TreeGrafter"/>
</dbReference>
<dbReference type="Proteomes" id="UP000199556">
    <property type="component" value="Unassembled WGS sequence"/>
</dbReference>
<evidence type="ECO:0000313" key="4">
    <source>
        <dbReference type="Proteomes" id="UP000199556"/>
    </source>
</evidence>
<name>A0A1I4R8Z2_ECTMO</name>
<keyword evidence="1" id="KW-0328">Glycosyltransferase</keyword>
<dbReference type="CDD" id="cd03789">
    <property type="entry name" value="GT9_LPS_heptosyltransferase"/>
    <property type="match status" value="1"/>
</dbReference>
<dbReference type="SUPFAM" id="SSF53756">
    <property type="entry name" value="UDP-Glycosyltransferase/glycogen phosphorylase"/>
    <property type="match status" value="1"/>
</dbReference>
<proteinExistence type="predicted"/>
<dbReference type="InterPro" id="IPR002201">
    <property type="entry name" value="Glyco_trans_9"/>
</dbReference>
<dbReference type="InterPro" id="IPR051199">
    <property type="entry name" value="LPS_LOS_Heptosyltrfase"/>
</dbReference>
<dbReference type="OrthoDB" id="9767552at2"/>
<protein>
    <submittedName>
        <fullName evidence="3">Heptosyltransferase-1</fullName>
    </submittedName>
</protein>
<keyword evidence="4" id="KW-1185">Reference proteome</keyword>